<proteinExistence type="predicted"/>
<dbReference type="InterPro" id="IPR010281">
    <property type="entry name" value="DUF885"/>
</dbReference>
<accession>A0A3M7GM92</accession>
<reference evidence="3 4" key="1">
    <citation type="journal article" date="2018" name="BMC Genomics">
        <title>Genomic evidence for intraspecific hybridization in a clonal and extremely halotolerant yeast.</title>
        <authorList>
            <person name="Gostincar C."/>
            <person name="Stajich J.E."/>
            <person name="Zupancic J."/>
            <person name="Zalar P."/>
            <person name="Gunde-Cimerman N."/>
        </authorList>
    </citation>
    <scope>NUCLEOTIDE SEQUENCE [LARGE SCALE GENOMIC DNA]</scope>
    <source>
        <strain evidence="2 4">EXF-120</strain>
        <strain evidence="1 3">EXF-562</strain>
    </source>
</reference>
<dbReference type="VEuPathDB" id="FungiDB:BTJ68_12758"/>
<dbReference type="AlphaFoldDB" id="A0A3M7GM92"/>
<dbReference type="Proteomes" id="UP000280598">
    <property type="component" value="Unassembled WGS sequence"/>
</dbReference>
<dbReference type="OrthoDB" id="5959877at2759"/>
<sequence>MTRNAVLITASKDAARSDLTQTVPILDVDISQLITTIREDVKDITSFYECSYSRTRMRRLRAYLEARRTELTSVCYSHLDQEDQVDYILLKKYLDRQLEGLDTTQERNAELEPFLEPFAMTLVELVEERQRVAPGAGQRAAACQDIEGRQTAVERGHLRCHSEKERLAVYRALGILHELQRLFEEWIGFYQGYDPEFTWWVVAPCKQLLRLLPQLTSSFEKTLLGIRDGEKDVIVGQPAGCEAILKDLDEQFIAYTPAELIGLAEQEYAWCEAEMVKASNDLGYEQDWKSALEHVKNMYVRPGQQTHLVRELAEEAIDYVKKHDMVTIPQVAAECWKTDMMSPERQKENPFFLGGERIIVSYPTDTMSHEDKLMSMRGNSRPFSRSTVFHELVPGHHLQYHMIKRYKSYRSLFSTPFWMESWAFYWEFILLDRGFASTPEDKIGMLFWRMHRCARIVFSLKFHLGEMTPQECVEYLVAKVGHERATAEGEVRRSFSGSYSPLYQAGYMLGALQFYALRKEIVDAGGITEKRFHDRILKEGEMPIELLRSLLHESPLMPEHRASWRFYDL</sequence>
<dbReference type="SUPFAM" id="SSF55486">
    <property type="entry name" value="Metalloproteases ('zincins'), catalytic domain"/>
    <property type="match status" value="1"/>
</dbReference>
<gene>
    <name evidence="2" type="ORF">D0859_10693</name>
    <name evidence="1" type="ORF">D0860_07286</name>
</gene>
<dbReference type="EMBL" id="QWIT01000366">
    <property type="protein sequence ID" value="RMZ25251.1"/>
    <property type="molecule type" value="Genomic_DNA"/>
</dbReference>
<evidence type="ECO:0000313" key="4">
    <source>
        <dbReference type="Proteomes" id="UP000281677"/>
    </source>
</evidence>
<dbReference type="PANTHER" id="PTHR33361">
    <property type="entry name" value="GLR0591 PROTEIN"/>
    <property type="match status" value="1"/>
</dbReference>
<protein>
    <recommendedName>
        <fullName evidence="5">X-Pro dipeptidyl-peptidase</fullName>
    </recommendedName>
</protein>
<dbReference type="Pfam" id="PF05960">
    <property type="entry name" value="DUF885"/>
    <property type="match status" value="1"/>
</dbReference>
<name>A0A3M7GM92_HORWE</name>
<dbReference type="EMBL" id="QWIS01000190">
    <property type="protein sequence ID" value="RMZ02276.1"/>
    <property type="molecule type" value="Genomic_DNA"/>
</dbReference>
<evidence type="ECO:0000313" key="3">
    <source>
        <dbReference type="Proteomes" id="UP000280598"/>
    </source>
</evidence>
<evidence type="ECO:0008006" key="5">
    <source>
        <dbReference type="Google" id="ProtNLM"/>
    </source>
</evidence>
<dbReference type="Proteomes" id="UP000281677">
    <property type="component" value="Unassembled WGS sequence"/>
</dbReference>
<evidence type="ECO:0000313" key="2">
    <source>
        <dbReference type="EMBL" id="RMZ25251.1"/>
    </source>
</evidence>
<evidence type="ECO:0000313" key="1">
    <source>
        <dbReference type="EMBL" id="RMZ02276.1"/>
    </source>
</evidence>
<comment type="caution">
    <text evidence="1">The sequence shown here is derived from an EMBL/GenBank/DDBJ whole genome shotgun (WGS) entry which is preliminary data.</text>
</comment>
<organism evidence="1 3">
    <name type="scientific">Hortaea werneckii</name>
    <name type="common">Black yeast</name>
    <name type="synonym">Cladosporium werneckii</name>
    <dbReference type="NCBI Taxonomy" id="91943"/>
    <lineage>
        <taxon>Eukaryota</taxon>
        <taxon>Fungi</taxon>
        <taxon>Dikarya</taxon>
        <taxon>Ascomycota</taxon>
        <taxon>Pezizomycotina</taxon>
        <taxon>Dothideomycetes</taxon>
        <taxon>Dothideomycetidae</taxon>
        <taxon>Mycosphaerellales</taxon>
        <taxon>Teratosphaeriaceae</taxon>
        <taxon>Hortaea</taxon>
    </lineage>
</organism>
<dbReference type="PANTHER" id="PTHR33361:SF2">
    <property type="entry name" value="DUF885 DOMAIN-CONTAINING PROTEIN"/>
    <property type="match status" value="1"/>
</dbReference>